<feature type="domain" description="Helicase ATP-binding" evidence="10">
    <location>
        <begin position="296"/>
        <end position="485"/>
    </location>
</feature>
<dbReference type="CDD" id="cd18787">
    <property type="entry name" value="SF2_C_DEAD"/>
    <property type="match status" value="1"/>
</dbReference>
<keyword evidence="7" id="KW-0694">RNA-binding</keyword>
<dbReference type="InterPro" id="IPR011545">
    <property type="entry name" value="DEAD/DEAH_box_helicase_dom"/>
</dbReference>
<gene>
    <name evidence="12" type="primary">100636939</name>
</gene>
<dbReference type="InterPro" id="IPR004087">
    <property type="entry name" value="KH_dom"/>
</dbReference>
<keyword evidence="13" id="KW-1185">Reference proteome</keyword>
<dbReference type="KEGG" id="aqu:100636939"/>
<feature type="compositionally biased region" description="Polar residues" evidence="9">
    <location>
        <begin position="91"/>
        <end position="106"/>
    </location>
</feature>
<protein>
    <recommendedName>
        <fullName evidence="1">RNA helicase</fullName>
        <ecNumber evidence="1">3.6.4.13</ecNumber>
    </recommendedName>
</protein>
<organism evidence="12 13">
    <name type="scientific">Amphimedon queenslandica</name>
    <name type="common">Sponge</name>
    <dbReference type="NCBI Taxonomy" id="400682"/>
    <lineage>
        <taxon>Eukaryota</taxon>
        <taxon>Metazoa</taxon>
        <taxon>Porifera</taxon>
        <taxon>Demospongiae</taxon>
        <taxon>Heteroscleromorpha</taxon>
        <taxon>Haplosclerida</taxon>
        <taxon>Niphatidae</taxon>
        <taxon>Amphimedon</taxon>
    </lineage>
</organism>
<dbReference type="InterPro" id="IPR027417">
    <property type="entry name" value="P-loop_NTPase"/>
</dbReference>
<evidence type="ECO:0000259" key="11">
    <source>
        <dbReference type="PROSITE" id="PS51194"/>
    </source>
</evidence>
<dbReference type="PROSITE" id="PS00039">
    <property type="entry name" value="DEAD_ATP_HELICASE"/>
    <property type="match status" value="1"/>
</dbReference>
<dbReference type="Pfam" id="PF00013">
    <property type="entry name" value="KH_1"/>
    <property type="match status" value="1"/>
</dbReference>
<evidence type="ECO:0000313" key="12">
    <source>
        <dbReference type="EnsemblMetazoa" id="XP_019854511.1"/>
    </source>
</evidence>
<dbReference type="GO" id="GO:0005524">
    <property type="term" value="F:ATP binding"/>
    <property type="evidence" value="ECO:0007669"/>
    <property type="project" value="UniProtKB-KW"/>
</dbReference>
<dbReference type="InterPro" id="IPR000629">
    <property type="entry name" value="RNA-helicase_DEAD-box_CS"/>
</dbReference>
<dbReference type="SMART" id="SM00487">
    <property type="entry name" value="DEXDc"/>
    <property type="match status" value="1"/>
</dbReference>
<evidence type="ECO:0000256" key="7">
    <source>
        <dbReference type="PROSITE-ProRule" id="PRU00117"/>
    </source>
</evidence>
<evidence type="ECO:0000256" key="5">
    <source>
        <dbReference type="ARBA" id="ARBA00022840"/>
    </source>
</evidence>
<dbReference type="SUPFAM" id="SSF52540">
    <property type="entry name" value="P-loop containing nucleoside triphosphate hydrolases"/>
    <property type="match status" value="1"/>
</dbReference>
<dbReference type="Gene3D" id="3.30.1370.10">
    <property type="entry name" value="K Homology domain, type 1"/>
    <property type="match status" value="1"/>
</dbReference>
<evidence type="ECO:0000256" key="2">
    <source>
        <dbReference type="ARBA" id="ARBA00022741"/>
    </source>
</evidence>
<evidence type="ECO:0000256" key="3">
    <source>
        <dbReference type="ARBA" id="ARBA00022801"/>
    </source>
</evidence>
<feature type="compositionally biased region" description="Basic and acidic residues" evidence="9">
    <location>
        <begin position="74"/>
        <end position="83"/>
    </location>
</feature>
<comment type="catalytic activity">
    <reaction evidence="6">
        <text>ATP + H2O = ADP + phosphate + H(+)</text>
        <dbReference type="Rhea" id="RHEA:13065"/>
        <dbReference type="ChEBI" id="CHEBI:15377"/>
        <dbReference type="ChEBI" id="CHEBI:15378"/>
        <dbReference type="ChEBI" id="CHEBI:30616"/>
        <dbReference type="ChEBI" id="CHEBI:43474"/>
        <dbReference type="ChEBI" id="CHEBI:456216"/>
        <dbReference type="EC" id="3.6.4.13"/>
    </reaction>
</comment>
<dbReference type="AlphaFoldDB" id="A0AAN0JCN9"/>
<dbReference type="GO" id="GO:0003723">
    <property type="term" value="F:RNA binding"/>
    <property type="evidence" value="ECO:0007669"/>
    <property type="project" value="UniProtKB-UniRule"/>
</dbReference>
<dbReference type="Gene3D" id="3.40.50.300">
    <property type="entry name" value="P-loop containing nucleotide triphosphate hydrolases"/>
    <property type="match status" value="2"/>
</dbReference>
<dbReference type="InterPro" id="IPR014001">
    <property type="entry name" value="Helicase_ATP-bd"/>
</dbReference>
<dbReference type="InterPro" id="IPR004088">
    <property type="entry name" value="KH_dom_type_1"/>
</dbReference>
<dbReference type="Pfam" id="PF00270">
    <property type="entry name" value="DEAD"/>
    <property type="match status" value="1"/>
</dbReference>
<evidence type="ECO:0000256" key="9">
    <source>
        <dbReference type="SAM" id="MobiDB-lite"/>
    </source>
</evidence>
<evidence type="ECO:0000256" key="8">
    <source>
        <dbReference type="RuleBase" id="RU000492"/>
    </source>
</evidence>
<feature type="region of interest" description="Disordered" evidence="9">
    <location>
        <begin position="160"/>
        <end position="188"/>
    </location>
</feature>
<dbReference type="FunFam" id="3.40.50.300:FF:000079">
    <property type="entry name" value="probable ATP-dependent RNA helicase DDX17"/>
    <property type="match status" value="1"/>
</dbReference>
<comment type="similarity">
    <text evidence="8">Belongs to the DEAD box helicase family.</text>
</comment>
<dbReference type="GO" id="GO:0003724">
    <property type="term" value="F:RNA helicase activity"/>
    <property type="evidence" value="ECO:0007669"/>
    <property type="project" value="UniProtKB-EC"/>
</dbReference>
<dbReference type="PANTHER" id="PTHR47958">
    <property type="entry name" value="ATP-DEPENDENT RNA HELICASE DBP3"/>
    <property type="match status" value="1"/>
</dbReference>
<reference evidence="12" key="2">
    <citation type="submission" date="2024-06" db="UniProtKB">
        <authorList>
            <consortium name="EnsemblMetazoa"/>
        </authorList>
    </citation>
    <scope>IDENTIFICATION</scope>
</reference>
<dbReference type="Proteomes" id="UP000007879">
    <property type="component" value="Unassembled WGS sequence"/>
</dbReference>
<dbReference type="FunFam" id="3.40.50.300:FF:000008">
    <property type="entry name" value="ATP-dependent RNA helicase RhlB"/>
    <property type="match status" value="1"/>
</dbReference>
<dbReference type="InterPro" id="IPR036612">
    <property type="entry name" value="KH_dom_type_1_sf"/>
</dbReference>
<reference evidence="13" key="1">
    <citation type="journal article" date="2010" name="Nature">
        <title>The Amphimedon queenslandica genome and the evolution of animal complexity.</title>
        <authorList>
            <person name="Srivastava M."/>
            <person name="Simakov O."/>
            <person name="Chapman J."/>
            <person name="Fahey B."/>
            <person name="Gauthier M.E."/>
            <person name="Mitros T."/>
            <person name="Richards G.S."/>
            <person name="Conaco C."/>
            <person name="Dacre M."/>
            <person name="Hellsten U."/>
            <person name="Larroux C."/>
            <person name="Putnam N.H."/>
            <person name="Stanke M."/>
            <person name="Adamska M."/>
            <person name="Darling A."/>
            <person name="Degnan S.M."/>
            <person name="Oakley T.H."/>
            <person name="Plachetzki D.C."/>
            <person name="Zhai Y."/>
            <person name="Adamski M."/>
            <person name="Calcino A."/>
            <person name="Cummins S.F."/>
            <person name="Goodstein D.M."/>
            <person name="Harris C."/>
            <person name="Jackson D.J."/>
            <person name="Leys S.P."/>
            <person name="Shu S."/>
            <person name="Woodcroft B.J."/>
            <person name="Vervoort M."/>
            <person name="Kosik K.S."/>
            <person name="Manning G."/>
            <person name="Degnan B.M."/>
            <person name="Rokhsar D.S."/>
        </authorList>
    </citation>
    <scope>NUCLEOTIDE SEQUENCE [LARGE SCALE GENOMIC DNA]</scope>
</reference>
<dbReference type="EnsemblMetazoa" id="XM_019998952.1">
    <property type="protein sequence ID" value="XP_019854511.1"/>
    <property type="gene ID" value="LOC100636939"/>
</dbReference>
<sequence length="674" mass="75620">MGEEYVYVATSDVGRVIGRSGTTIRNLQDDSGCRIKVFRNDDGDVYTKVQLKGSTDTIDCAKNLISRITKLRVTGDHSDDESRVSGWGKSYVSSNQDDCSSKNQTTDDWDEPDTTATPVTQSSRTWSSDMMWSSGSSHTSGSSHGFKSGFNRRQIKIADRGRGSSYQQHSSSRQHHGTSQFNVPDSSGTERKVQIDWAALHAGRAEAVAKKWKGLPDIVKDFYNEDTEVASLSYSDVEAFRSDRNGISVVDLSDKDRLIPNPVKTFEQAFRDYPEIIDQIYKQEFVHPSPIQCQSWPVLLKGFDMVGIAQTGTGKTLAFLLPALIHINGQTVPRSERSGPTVLVLSPTRELALQIEKEVQKFCYKGIRSVCVYGGGNRKEQIKTVGRGVEIVIATPGRLNDLLMNGVLCLRSVTFLVILKHLCDVLLYYQILDEADRMLDMGFEPQIKKVLLDIRPDRQTVMTSATWPPGVRRLAESYMTDPFQVTVGTLDLQACKAVVQQVEFIEDSDKKERVMEFINDMIDGEKVLIFCSRKATADDLASDLLLHGYPVQSIHGDREQEDREQALEDFSTGAAPILVATDVASRGIDIKDITFVINFDFPMHIEDYVHRVGRTGRAGSTGKALTFMSRSNWKWARQLIKILSDACQVVPLELVSMAERYDKWCERNRDGRRY</sequence>
<evidence type="ECO:0000256" key="6">
    <source>
        <dbReference type="ARBA" id="ARBA00047984"/>
    </source>
</evidence>
<evidence type="ECO:0000256" key="1">
    <source>
        <dbReference type="ARBA" id="ARBA00012552"/>
    </source>
</evidence>
<evidence type="ECO:0000313" key="13">
    <source>
        <dbReference type="Proteomes" id="UP000007879"/>
    </source>
</evidence>
<dbReference type="SMART" id="SM00322">
    <property type="entry name" value="KH"/>
    <property type="match status" value="1"/>
</dbReference>
<proteinExistence type="inferred from homology"/>
<dbReference type="GO" id="GO:0016787">
    <property type="term" value="F:hydrolase activity"/>
    <property type="evidence" value="ECO:0007669"/>
    <property type="project" value="UniProtKB-KW"/>
</dbReference>
<feature type="domain" description="Helicase C-terminal" evidence="11">
    <location>
        <begin position="510"/>
        <end position="658"/>
    </location>
</feature>
<dbReference type="Pfam" id="PF00271">
    <property type="entry name" value="Helicase_C"/>
    <property type="match status" value="1"/>
</dbReference>
<feature type="compositionally biased region" description="Polar residues" evidence="9">
    <location>
        <begin position="178"/>
        <end position="187"/>
    </location>
</feature>
<feature type="region of interest" description="Disordered" evidence="9">
    <location>
        <begin position="74"/>
        <end position="148"/>
    </location>
</feature>
<feature type="compositionally biased region" description="Polar residues" evidence="9">
    <location>
        <begin position="114"/>
        <end position="124"/>
    </location>
</feature>
<dbReference type="CDD" id="cd00105">
    <property type="entry name" value="KH-I"/>
    <property type="match status" value="1"/>
</dbReference>
<dbReference type="SUPFAM" id="SSF54791">
    <property type="entry name" value="Eukaryotic type KH-domain (KH-domain type I)"/>
    <property type="match status" value="1"/>
</dbReference>
<keyword evidence="5 8" id="KW-0067">ATP-binding</keyword>
<evidence type="ECO:0000259" key="10">
    <source>
        <dbReference type="PROSITE" id="PS51192"/>
    </source>
</evidence>
<keyword evidence="2 8" id="KW-0547">Nucleotide-binding</keyword>
<dbReference type="EC" id="3.6.4.13" evidence="1"/>
<name>A0AAN0JCN9_AMPQE</name>
<evidence type="ECO:0000256" key="4">
    <source>
        <dbReference type="ARBA" id="ARBA00022806"/>
    </source>
</evidence>
<feature type="compositionally biased region" description="Low complexity" evidence="9">
    <location>
        <begin position="125"/>
        <end position="148"/>
    </location>
</feature>
<dbReference type="PROSITE" id="PS51194">
    <property type="entry name" value="HELICASE_CTER"/>
    <property type="match status" value="1"/>
</dbReference>
<keyword evidence="4 8" id="KW-0347">Helicase</keyword>
<accession>A0AAN0JCN9</accession>
<dbReference type="InterPro" id="IPR001650">
    <property type="entry name" value="Helicase_C-like"/>
</dbReference>
<keyword evidence="3 8" id="KW-0378">Hydrolase</keyword>
<dbReference type="PROSITE" id="PS51192">
    <property type="entry name" value="HELICASE_ATP_BIND_1"/>
    <property type="match status" value="1"/>
</dbReference>
<dbReference type="SMART" id="SM00490">
    <property type="entry name" value="HELICc"/>
    <property type="match status" value="1"/>
</dbReference>
<dbReference type="PROSITE" id="PS50084">
    <property type="entry name" value="KH_TYPE_1"/>
    <property type="match status" value="1"/>
</dbReference>